<feature type="compositionally biased region" description="Basic and acidic residues" evidence="1">
    <location>
        <begin position="361"/>
        <end position="378"/>
    </location>
</feature>
<proteinExistence type="predicted"/>
<evidence type="ECO:0000256" key="2">
    <source>
        <dbReference type="SAM" id="SignalP"/>
    </source>
</evidence>
<feature type="signal peptide" evidence="2">
    <location>
        <begin position="1"/>
        <end position="17"/>
    </location>
</feature>
<dbReference type="Proteomes" id="UP000614601">
    <property type="component" value="Unassembled WGS sequence"/>
</dbReference>
<evidence type="ECO:0000313" key="3">
    <source>
        <dbReference type="EMBL" id="CAD5205662.1"/>
    </source>
</evidence>
<feature type="region of interest" description="Disordered" evidence="1">
    <location>
        <begin position="339"/>
        <end position="403"/>
    </location>
</feature>
<dbReference type="EMBL" id="CAJFDH010000001">
    <property type="protein sequence ID" value="CAD5205662.1"/>
    <property type="molecule type" value="Genomic_DNA"/>
</dbReference>
<sequence>MWLGCLVLCFCLTWTSGAHIYDVDYNKDHLKFECKKQREDQKCVALEKDAFDDYFVEYTMQCERSMCDKYGKDILEKVHGFSRKGQVSHLYVTFGFFYNTKNDEDVSTLRFPIIGRGRPAFFSQDNQVLFTSEVADDGTITMVPSGMNTRKLWKEKERAFAYIDYVFYDKDRVVDLQKRIKKVYDEASFITDMNDIPGERVSSDLLKQIREKCFVSNEFCAIDTETNMVINTPYPSAGRLGKMTIELLHKPKLTETFPYYQFHHEDLPNHVFYFKDVSEWNFIDNQPNLHIDTTDLSRTKPYSFFANEKKGMLRSFTPWPKHTDKIFTIMKKIVEQERPTTTVATTTTTTKYVAPITRPKGSGDEQSHDDSDDGGHDEGQDDDSEHDEETQNDDITQNKDEDETSAGNCIHLIVALLIGSLVLLL</sequence>
<accession>A0A811JQK3</accession>
<feature type="chain" id="PRO_5035594309" evidence="2">
    <location>
        <begin position="18"/>
        <end position="425"/>
    </location>
</feature>
<reference evidence="3" key="1">
    <citation type="submission" date="2020-09" db="EMBL/GenBank/DDBJ databases">
        <authorList>
            <person name="Kikuchi T."/>
        </authorList>
    </citation>
    <scope>NUCLEOTIDE SEQUENCE</scope>
    <source>
        <strain evidence="3">SH1</strain>
    </source>
</reference>
<gene>
    <name evidence="3" type="ORF">BOKJ2_LOCUS346</name>
</gene>
<evidence type="ECO:0000313" key="4">
    <source>
        <dbReference type="Proteomes" id="UP000614601"/>
    </source>
</evidence>
<evidence type="ECO:0000256" key="1">
    <source>
        <dbReference type="SAM" id="MobiDB-lite"/>
    </source>
</evidence>
<feature type="compositionally biased region" description="Low complexity" evidence="1">
    <location>
        <begin position="340"/>
        <end position="350"/>
    </location>
</feature>
<dbReference type="AlphaFoldDB" id="A0A811JQK3"/>
<protein>
    <submittedName>
        <fullName evidence="3">Uncharacterized protein</fullName>
    </submittedName>
</protein>
<dbReference type="EMBL" id="CAJFCW020000001">
    <property type="protein sequence ID" value="CAG9078601.1"/>
    <property type="molecule type" value="Genomic_DNA"/>
</dbReference>
<name>A0A811JQK3_9BILA</name>
<organism evidence="3 4">
    <name type="scientific">Bursaphelenchus okinawaensis</name>
    <dbReference type="NCBI Taxonomy" id="465554"/>
    <lineage>
        <taxon>Eukaryota</taxon>
        <taxon>Metazoa</taxon>
        <taxon>Ecdysozoa</taxon>
        <taxon>Nematoda</taxon>
        <taxon>Chromadorea</taxon>
        <taxon>Rhabditida</taxon>
        <taxon>Tylenchina</taxon>
        <taxon>Tylenchomorpha</taxon>
        <taxon>Aphelenchoidea</taxon>
        <taxon>Aphelenchoididae</taxon>
        <taxon>Bursaphelenchus</taxon>
    </lineage>
</organism>
<keyword evidence="2" id="KW-0732">Signal</keyword>
<keyword evidence="4" id="KW-1185">Reference proteome</keyword>
<feature type="compositionally biased region" description="Acidic residues" evidence="1">
    <location>
        <begin position="379"/>
        <end position="392"/>
    </location>
</feature>
<comment type="caution">
    <text evidence="3">The sequence shown here is derived from an EMBL/GenBank/DDBJ whole genome shotgun (WGS) entry which is preliminary data.</text>
</comment>
<dbReference type="Proteomes" id="UP000783686">
    <property type="component" value="Unassembled WGS sequence"/>
</dbReference>